<evidence type="ECO:0000313" key="2">
    <source>
        <dbReference type="EMBL" id="MBD7913117.1"/>
    </source>
</evidence>
<protein>
    <submittedName>
        <fullName evidence="2">Uncharacterized protein</fullName>
    </submittedName>
</protein>
<keyword evidence="1" id="KW-0175">Coiled coil</keyword>
<dbReference type="RefSeq" id="WP_191770025.1">
    <property type="nucleotide sequence ID" value="NZ_JACSRA010000035.1"/>
</dbReference>
<feature type="coiled-coil region" evidence="1">
    <location>
        <begin position="150"/>
        <end position="177"/>
    </location>
</feature>
<proteinExistence type="predicted"/>
<dbReference type="Proteomes" id="UP000627781">
    <property type="component" value="Unassembled WGS sequence"/>
</dbReference>
<comment type="caution">
    <text evidence="2">The sequence shown here is derived from an EMBL/GenBank/DDBJ whole genome shotgun (WGS) entry which is preliminary data.</text>
</comment>
<accession>A0ABR8PYA0</accession>
<keyword evidence="3" id="KW-1185">Reference proteome</keyword>
<evidence type="ECO:0000313" key="3">
    <source>
        <dbReference type="Proteomes" id="UP000627781"/>
    </source>
</evidence>
<gene>
    <name evidence="2" type="ORF">H9661_17325</name>
</gene>
<reference evidence="2 3" key="1">
    <citation type="submission" date="2020-08" db="EMBL/GenBank/DDBJ databases">
        <title>A Genomic Blueprint of the Chicken Gut Microbiome.</title>
        <authorList>
            <person name="Gilroy R."/>
            <person name="Ravi A."/>
            <person name="Getino M."/>
            <person name="Pursley I."/>
            <person name="Horton D.L."/>
            <person name="Alikhan N.-F."/>
            <person name="Baker D."/>
            <person name="Gharbi K."/>
            <person name="Hall N."/>
            <person name="Watson M."/>
            <person name="Adriaenssens E.M."/>
            <person name="Foster-Nyarko E."/>
            <person name="Jarju S."/>
            <person name="Secka A."/>
            <person name="Antonio M."/>
            <person name="Oren A."/>
            <person name="Chaudhuri R."/>
            <person name="La Ragione R.M."/>
            <person name="Hildebrand F."/>
            <person name="Pallen M.J."/>
        </authorList>
    </citation>
    <scope>NUCLEOTIDE SEQUENCE [LARGE SCALE GENOMIC DNA]</scope>
    <source>
        <strain evidence="2 3">Sa3CVN1</strain>
    </source>
</reference>
<name>A0ABR8PYA0_9CLOT</name>
<organism evidence="2 3">
    <name type="scientific">Clostridium cibarium</name>
    <dbReference type="NCBI Taxonomy" id="2762247"/>
    <lineage>
        <taxon>Bacteria</taxon>
        <taxon>Bacillati</taxon>
        <taxon>Bacillota</taxon>
        <taxon>Clostridia</taxon>
        <taxon>Eubacteriales</taxon>
        <taxon>Clostridiaceae</taxon>
        <taxon>Clostridium</taxon>
    </lineage>
</organism>
<evidence type="ECO:0000256" key="1">
    <source>
        <dbReference type="SAM" id="Coils"/>
    </source>
</evidence>
<dbReference type="EMBL" id="JACSRA010000035">
    <property type="protein sequence ID" value="MBD7913117.1"/>
    <property type="molecule type" value="Genomic_DNA"/>
</dbReference>
<sequence length="188" mass="21918">MKAKVIIDGEDNGKEFKVRRMTYTEVIANYPNKPGTKNFKFEEVKLISEWEIDDFLINNREFLKIKLSRGISVFLYKALKDSIEDEINEDLNILNLLRDRYSVNKKGNWSKEIICMVNNKIPLMVIATGHNFKRSGYNILVNPISKEHFLDAAEKEIKKINEEIKRKESIINAYLQAISEIKNSMTSQ</sequence>